<evidence type="ECO:0000313" key="3">
    <source>
        <dbReference type="Proteomes" id="UP000268829"/>
    </source>
</evidence>
<evidence type="ECO:0000259" key="1">
    <source>
        <dbReference type="Pfam" id="PF04480"/>
    </source>
</evidence>
<dbReference type="Gene3D" id="3.40.960.10">
    <property type="entry name" value="VSR Endonuclease"/>
    <property type="match status" value="1"/>
</dbReference>
<dbReference type="Proteomes" id="UP000268829">
    <property type="component" value="Unassembled WGS sequence"/>
</dbReference>
<dbReference type="InterPro" id="IPR007569">
    <property type="entry name" value="DUF559"/>
</dbReference>
<dbReference type="AlphaFoldDB" id="A0A3M8AQ56"/>
<dbReference type="InterPro" id="IPR011335">
    <property type="entry name" value="Restrct_endonuc-II-like"/>
</dbReference>
<reference evidence="2 3" key="1">
    <citation type="submission" date="2018-10" db="EMBL/GenBank/DDBJ databases">
        <title>Phylogenomics of Brevibacillus.</title>
        <authorList>
            <person name="Dunlap C."/>
        </authorList>
    </citation>
    <scope>NUCLEOTIDE SEQUENCE [LARGE SCALE GENOMIC DNA]</scope>
    <source>
        <strain evidence="2 3">DSM 100115</strain>
    </source>
</reference>
<dbReference type="Pfam" id="PF04480">
    <property type="entry name" value="DUF559"/>
    <property type="match status" value="1"/>
</dbReference>
<dbReference type="RefSeq" id="WP_122906653.1">
    <property type="nucleotide sequence ID" value="NZ_RHHS01000055.1"/>
</dbReference>
<accession>A0A3M8AQ56</accession>
<feature type="domain" description="DUF559" evidence="1">
    <location>
        <begin position="28"/>
        <end position="70"/>
    </location>
</feature>
<organism evidence="2 3">
    <name type="scientific">Brevibacillus gelatini</name>
    <dbReference type="NCBI Taxonomy" id="1655277"/>
    <lineage>
        <taxon>Bacteria</taxon>
        <taxon>Bacillati</taxon>
        <taxon>Bacillota</taxon>
        <taxon>Bacilli</taxon>
        <taxon>Bacillales</taxon>
        <taxon>Paenibacillaceae</taxon>
        <taxon>Brevibacillus</taxon>
    </lineage>
</organism>
<dbReference type="EMBL" id="RHHS01000055">
    <property type="protein sequence ID" value="RNB52675.1"/>
    <property type="molecule type" value="Genomic_DNA"/>
</dbReference>
<proteinExistence type="predicted"/>
<name>A0A3M8AQ56_9BACL</name>
<evidence type="ECO:0000313" key="2">
    <source>
        <dbReference type="EMBL" id="RNB52675.1"/>
    </source>
</evidence>
<comment type="caution">
    <text evidence="2">The sequence shown here is derived from an EMBL/GenBank/DDBJ whole genome shotgun (WGS) entry which is preliminary data.</text>
</comment>
<sequence>MLDKLIVSIKDLPKGSMVKVTSVALFIDNVKIDIEYDGYYFHKDTALKDRRRDEFLKQDGWKILRIKGRRNVPTFDELRVAINKLLNSDRTYTELVLDDWGLTG</sequence>
<dbReference type="OrthoDB" id="9757917at2"/>
<keyword evidence="3" id="KW-1185">Reference proteome</keyword>
<gene>
    <name evidence="2" type="ORF">EDM57_21040</name>
</gene>
<dbReference type="SUPFAM" id="SSF52980">
    <property type="entry name" value="Restriction endonuclease-like"/>
    <property type="match status" value="1"/>
</dbReference>
<protein>
    <submittedName>
        <fullName evidence="2">DUF559 domain-containing protein</fullName>
    </submittedName>
</protein>